<comment type="caution">
    <text evidence="1">The sequence shown here is derived from an EMBL/GenBank/DDBJ whole genome shotgun (WGS) entry which is preliminary data.</text>
</comment>
<proteinExistence type="predicted"/>
<dbReference type="AlphaFoldDB" id="A0A392VAD3"/>
<organism evidence="1 2">
    <name type="scientific">Trifolium medium</name>
    <dbReference type="NCBI Taxonomy" id="97028"/>
    <lineage>
        <taxon>Eukaryota</taxon>
        <taxon>Viridiplantae</taxon>
        <taxon>Streptophyta</taxon>
        <taxon>Embryophyta</taxon>
        <taxon>Tracheophyta</taxon>
        <taxon>Spermatophyta</taxon>
        <taxon>Magnoliopsida</taxon>
        <taxon>eudicotyledons</taxon>
        <taxon>Gunneridae</taxon>
        <taxon>Pentapetalae</taxon>
        <taxon>rosids</taxon>
        <taxon>fabids</taxon>
        <taxon>Fabales</taxon>
        <taxon>Fabaceae</taxon>
        <taxon>Papilionoideae</taxon>
        <taxon>50 kb inversion clade</taxon>
        <taxon>NPAAA clade</taxon>
        <taxon>Hologalegina</taxon>
        <taxon>IRL clade</taxon>
        <taxon>Trifolieae</taxon>
        <taxon>Trifolium</taxon>
    </lineage>
</organism>
<dbReference type="Proteomes" id="UP000265520">
    <property type="component" value="Unassembled WGS sequence"/>
</dbReference>
<dbReference type="EMBL" id="LXQA011112228">
    <property type="protein sequence ID" value="MCI85298.1"/>
    <property type="molecule type" value="Genomic_DNA"/>
</dbReference>
<protein>
    <submittedName>
        <fullName evidence="1">Uncharacterized protein</fullName>
    </submittedName>
</protein>
<name>A0A392VAD3_9FABA</name>
<evidence type="ECO:0000313" key="2">
    <source>
        <dbReference type="Proteomes" id="UP000265520"/>
    </source>
</evidence>
<accession>A0A392VAD3</accession>
<reference evidence="1 2" key="1">
    <citation type="journal article" date="2018" name="Front. Plant Sci.">
        <title>Red Clover (Trifolium pratense) and Zigzag Clover (T. medium) - A Picture of Genomic Similarities and Differences.</title>
        <authorList>
            <person name="Dluhosova J."/>
            <person name="Istvanek J."/>
            <person name="Nedelnik J."/>
            <person name="Repkova J."/>
        </authorList>
    </citation>
    <scope>NUCLEOTIDE SEQUENCE [LARGE SCALE GENOMIC DNA]</scope>
    <source>
        <strain evidence="2">cv. 10/8</strain>
        <tissue evidence="1">Leaf</tissue>
    </source>
</reference>
<sequence>TDVSDNWSDNWFAGSI</sequence>
<keyword evidence="2" id="KW-1185">Reference proteome</keyword>
<evidence type="ECO:0000313" key="1">
    <source>
        <dbReference type="EMBL" id="MCI85298.1"/>
    </source>
</evidence>
<feature type="non-terminal residue" evidence="1">
    <location>
        <position position="1"/>
    </location>
</feature>